<organism evidence="1 2">
    <name type="scientific">Mycolicibacterium conceptionense</name>
    <dbReference type="NCBI Taxonomy" id="451644"/>
    <lineage>
        <taxon>Bacteria</taxon>
        <taxon>Bacillati</taxon>
        <taxon>Actinomycetota</taxon>
        <taxon>Actinomycetes</taxon>
        <taxon>Mycobacteriales</taxon>
        <taxon>Mycobacteriaceae</taxon>
        <taxon>Mycolicibacterium</taxon>
    </lineage>
</organism>
<reference evidence="1 2" key="1">
    <citation type="submission" date="2015-06" db="EMBL/GenBank/DDBJ databases">
        <title>Genome sequence of Mycobacterium conceptionense strain MLE.</title>
        <authorList>
            <person name="Greninger A.L."/>
            <person name="Cunningham G."/>
            <person name="Chiu C.Y."/>
            <person name="Miller S."/>
        </authorList>
    </citation>
    <scope>NUCLEOTIDE SEQUENCE [LARGE SCALE GENOMIC DNA]</scope>
    <source>
        <strain evidence="1 2">MLE</strain>
    </source>
</reference>
<dbReference type="EMBL" id="LFOD01000021">
    <property type="protein sequence ID" value="KMV16380.1"/>
    <property type="molecule type" value="Genomic_DNA"/>
</dbReference>
<comment type="caution">
    <text evidence="1">The sequence shown here is derived from an EMBL/GenBank/DDBJ whole genome shotgun (WGS) entry which is preliminary data.</text>
</comment>
<dbReference type="AlphaFoldDB" id="A0A0J8U7I1"/>
<dbReference type="OrthoDB" id="9991271at2"/>
<sequence length="65" mass="7549">MTTDDFTKQYAIRQPDGKLEQLQISASRMGVEWLATIETRLCTPFSVTDPSEQMIAELEAWRREQ</sequence>
<proteinExistence type="predicted"/>
<gene>
    <name evidence="1" type="ORF">ACT17_20680</name>
</gene>
<dbReference type="RefSeq" id="WP_047040498.1">
    <property type="nucleotide sequence ID" value="NZ_LFOD01000021.1"/>
</dbReference>
<protein>
    <submittedName>
        <fullName evidence="1">Uncharacterized protein</fullName>
    </submittedName>
</protein>
<evidence type="ECO:0000313" key="1">
    <source>
        <dbReference type="EMBL" id="KMV16380.1"/>
    </source>
</evidence>
<evidence type="ECO:0000313" key="2">
    <source>
        <dbReference type="Proteomes" id="UP000037594"/>
    </source>
</evidence>
<accession>A0A0J8U7I1</accession>
<dbReference type="PATRIC" id="fig|451644.5.peg.4275"/>
<dbReference type="Proteomes" id="UP000037594">
    <property type="component" value="Unassembled WGS sequence"/>
</dbReference>
<name>A0A0J8U7I1_9MYCO</name>